<dbReference type="EMBL" id="AVOT02114786">
    <property type="protein sequence ID" value="MBW0583296.1"/>
    <property type="molecule type" value="Genomic_DNA"/>
</dbReference>
<dbReference type="InterPro" id="IPR027417">
    <property type="entry name" value="P-loop_NTPase"/>
</dbReference>
<evidence type="ECO:0000313" key="1">
    <source>
        <dbReference type="EMBL" id="MBW0583296.1"/>
    </source>
</evidence>
<dbReference type="Gene3D" id="3.40.50.300">
    <property type="entry name" value="P-loop containing nucleotide triphosphate hydrolases"/>
    <property type="match status" value="1"/>
</dbReference>
<comment type="caution">
    <text evidence="1">The sequence shown here is derived from an EMBL/GenBank/DDBJ whole genome shotgun (WGS) entry which is preliminary data.</text>
</comment>
<gene>
    <name evidence="1" type="ORF">O181_123011</name>
</gene>
<evidence type="ECO:0000313" key="2">
    <source>
        <dbReference type="Proteomes" id="UP000765509"/>
    </source>
</evidence>
<dbReference type="Proteomes" id="UP000765509">
    <property type="component" value="Unassembled WGS sequence"/>
</dbReference>
<dbReference type="SUPFAM" id="SSF52540">
    <property type="entry name" value="P-loop containing nucleoside triphosphate hydrolases"/>
    <property type="match status" value="1"/>
</dbReference>
<reference evidence="1" key="1">
    <citation type="submission" date="2021-03" db="EMBL/GenBank/DDBJ databases">
        <title>Draft genome sequence of rust myrtle Austropuccinia psidii MF-1, a brazilian biotype.</title>
        <authorList>
            <person name="Quecine M.C."/>
            <person name="Pachon D.M.R."/>
            <person name="Bonatelli M.L."/>
            <person name="Correr F.H."/>
            <person name="Franceschini L.M."/>
            <person name="Leite T.F."/>
            <person name="Margarido G.R.A."/>
            <person name="Almeida C.A."/>
            <person name="Ferrarezi J.A."/>
            <person name="Labate C.A."/>
        </authorList>
    </citation>
    <scope>NUCLEOTIDE SEQUENCE</scope>
    <source>
        <strain evidence="1">MF-1</strain>
    </source>
</reference>
<protein>
    <submittedName>
        <fullName evidence="1">Uncharacterized protein</fullName>
    </submittedName>
</protein>
<dbReference type="OrthoDB" id="448448at2759"/>
<dbReference type="AlphaFoldDB" id="A0A9Q3Q2W7"/>
<accession>A0A9Q3Q2W7</accession>
<name>A0A9Q3Q2W7_9BASI</name>
<keyword evidence="2" id="KW-1185">Reference proteome</keyword>
<sequence>MAEPDFEDHEGRSTPNHSTITQAIVEVETCMMSSKTAHLLKRLLKNQQSKWGPTRIGIALVHHSIPQGKAMEDFFNNPECEVLIASIPAARTGLNITCANIFYLMVRGPPKFCPDFWTPTSNFPGAQLEPRN</sequence>
<proteinExistence type="predicted"/>
<organism evidence="1 2">
    <name type="scientific">Austropuccinia psidii MF-1</name>
    <dbReference type="NCBI Taxonomy" id="1389203"/>
    <lineage>
        <taxon>Eukaryota</taxon>
        <taxon>Fungi</taxon>
        <taxon>Dikarya</taxon>
        <taxon>Basidiomycota</taxon>
        <taxon>Pucciniomycotina</taxon>
        <taxon>Pucciniomycetes</taxon>
        <taxon>Pucciniales</taxon>
        <taxon>Sphaerophragmiaceae</taxon>
        <taxon>Austropuccinia</taxon>
    </lineage>
</organism>